<dbReference type="InterPro" id="IPR039424">
    <property type="entry name" value="SBP_5"/>
</dbReference>
<dbReference type="eggNOG" id="COG0747">
    <property type="taxonomic scope" value="Bacteria"/>
</dbReference>
<reference evidence="3 4" key="2">
    <citation type="journal article" date="2011" name="ISME J.">
        <title>RNA-seq reveals cooperative metabolic interactions between two termite-gut spirochete species in co-culture.</title>
        <authorList>
            <person name="Rosenthal A.Z."/>
            <person name="Matson E.G."/>
            <person name="Eldar A."/>
            <person name="Leadbetter J.R."/>
        </authorList>
    </citation>
    <scope>NUCLEOTIDE SEQUENCE [LARGE SCALE GENOMIC DNA]</scope>
    <source>
        <strain evidence="4">ATCC BAA-887 / DSM 12427 / ZAS-2</strain>
    </source>
</reference>
<organism evidence="3 4">
    <name type="scientific">Treponema primitia (strain ATCC BAA-887 / DSM 12427 / ZAS-2)</name>
    <dbReference type="NCBI Taxonomy" id="545694"/>
    <lineage>
        <taxon>Bacteria</taxon>
        <taxon>Pseudomonadati</taxon>
        <taxon>Spirochaetota</taxon>
        <taxon>Spirochaetia</taxon>
        <taxon>Spirochaetales</taxon>
        <taxon>Treponemataceae</taxon>
        <taxon>Treponema</taxon>
    </lineage>
</organism>
<dbReference type="SUPFAM" id="SSF53850">
    <property type="entry name" value="Periplasmic binding protein-like II"/>
    <property type="match status" value="1"/>
</dbReference>
<dbReference type="Gene3D" id="3.40.190.10">
    <property type="entry name" value="Periplasmic binding protein-like II"/>
    <property type="match status" value="1"/>
</dbReference>
<keyword evidence="1" id="KW-0732">Signal</keyword>
<dbReference type="GO" id="GO:0030288">
    <property type="term" value="C:outer membrane-bounded periplasmic space"/>
    <property type="evidence" value="ECO:0007669"/>
    <property type="project" value="UniProtKB-ARBA"/>
</dbReference>
<dbReference type="AlphaFoldDB" id="F5YI62"/>
<feature type="domain" description="Solute-binding protein family 5" evidence="2">
    <location>
        <begin position="92"/>
        <end position="430"/>
    </location>
</feature>
<dbReference type="STRING" id="545694.TREPR_0936"/>
<evidence type="ECO:0000313" key="4">
    <source>
        <dbReference type="Proteomes" id="UP000009223"/>
    </source>
</evidence>
<accession>F5YI62</accession>
<evidence type="ECO:0000259" key="2">
    <source>
        <dbReference type="Pfam" id="PF00496"/>
    </source>
</evidence>
<dbReference type="Gene3D" id="3.10.105.10">
    <property type="entry name" value="Dipeptide-binding Protein, Domain 3"/>
    <property type="match status" value="1"/>
</dbReference>
<dbReference type="EMBL" id="CP001843">
    <property type="protein sequence ID" value="AEF84304.1"/>
    <property type="molecule type" value="Genomic_DNA"/>
</dbReference>
<sequence length="517" mass="57626">MKKISILFLTVTLLLVMSCSGSKTTQTTGSESTRGKLSARENPLVTKQDTVVISLASDLQTLDPLLSTTIVTNEVQSNAYESLVTSDLAGNVEPLIVTSWDYDDATFTYTLHLRNDVYFHDGSKLTAKDVKYSLDVGKKTGRMTLSCNYIDTTEVIDDTTVKVKLISNYSPFLYFVGINLKILPAASAAGGTIDLTKTMIGTGPYKMVEYTPGDKAVFTIFDQYYGPKPPIKNLIFKIIPDPTTQLIALESGELNLSRDFPMNNIQSILDNPQLDIFSGESGNVYYMGINETFPAFQDIRVRQALNYAIDRDFVIEACEEGYANHANSVANKGMFGYTEDAKYYEYDPAKAKQLLADAGYANGLDIPPILTKDGKFRKAAEVILEDLKAIGITTSVNVMETSGFNQDYQKKNYALAVTSVNLGQDAHHSTMMFQSTTYLNYFNINDPQLDKWCLDAASDQDLTVRKNLYHQILTYVADQAYFVPLYYPQKVWAVTSGLQNSTYNRFVGVLAQYMSWK</sequence>
<dbReference type="PANTHER" id="PTHR30290">
    <property type="entry name" value="PERIPLASMIC BINDING COMPONENT OF ABC TRANSPORTER"/>
    <property type="match status" value="1"/>
</dbReference>
<dbReference type="OrthoDB" id="304884at2"/>
<evidence type="ECO:0000313" key="3">
    <source>
        <dbReference type="EMBL" id="AEF84304.1"/>
    </source>
</evidence>
<reference evidence="4" key="1">
    <citation type="submission" date="2009-12" db="EMBL/GenBank/DDBJ databases">
        <title>Complete sequence of Treponema primitia strain ZAS-2.</title>
        <authorList>
            <person name="Tetu S.G."/>
            <person name="Matson E."/>
            <person name="Ren Q."/>
            <person name="Seshadri R."/>
            <person name="Elbourne L."/>
            <person name="Hassan K.A."/>
            <person name="Durkin A."/>
            <person name="Radune D."/>
            <person name="Mohamoud Y."/>
            <person name="Shay R."/>
            <person name="Jin S."/>
            <person name="Zhang X."/>
            <person name="Lucey K."/>
            <person name="Ballor N.R."/>
            <person name="Ottesen E."/>
            <person name="Rosenthal R."/>
            <person name="Allen A."/>
            <person name="Leadbetter J.R."/>
            <person name="Paulsen I.T."/>
        </authorList>
    </citation>
    <scope>NUCLEOTIDE SEQUENCE [LARGE SCALE GENOMIC DNA]</scope>
    <source>
        <strain evidence="4">ATCC BAA-887 / DSM 12427 / ZAS-2</strain>
    </source>
</reference>
<name>F5YI62_TREPZ</name>
<dbReference type="CDD" id="cd00995">
    <property type="entry name" value="PBP2_NikA_DppA_OppA_like"/>
    <property type="match status" value="1"/>
</dbReference>
<dbReference type="InterPro" id="IPR030678">
    <property type="entry name" value="Peptide/Ni-bd"/>
</dbReference>
<dbReference type="InterPro" id="IPR000914">
    <property type="entry name" value="SBP_5_dom"/>
</dbReference>
<dbReference type="GO" id="GO:0043190">
    <property type="term" value="C:ATP-binding cassette (ABC) transporter complex"/>
    <property type="evidence" value="ECO:0007669"/>
    <property type="project" value="InterPro"/>
</dbReference>
<dbReference type="GO" id="GO:1904680">
    <property type="term" value="F:peptide transmembrane transporter activity"/>
    <property type="evidence" value="ECO:0007669"/>
    <property type="project" value="TreeGrafter"/>
</dbReference>
<feature type="signal peptide" evidence="1">
    <location>
        <begin position="1"/>
        <end position="22"/>
    </location>
</feature>
<dbReference type="RefSeq" id="WP_015709121.1">
    <property type="nucleotide sequence ID" value="NC_015578.1"/>
</dbReference>
<keyword evidence="4" id="KW-1185">Reference proteome</keyword>
<dbReference type="PIRSF" id="PIRSF002741">
    <property type="entry name" value="MppA"/>
    <property type="match status" value="1"/>
</dbReference>
<dbReference type="PROSITE" id="PS51257">
    <property type="entry name" value="PROKAR_LIPOPROTEIN"/>
    <property type="match status" value="1"/>
</dbReference>
<dbReference type="Proteomes" id="UP000009223">
    <property type="component" value="Chromosome"/>
</dbReference>
<dbReference type="Pfam" id="PF00496">
    <property type="entry name" value="SBP_bac_5"/>
    <property type="match status" value="1"/>
</dbReference>
<gene>
    <name evidence="3" type="ordered locus">TREPR_0936</name>
</gene>
<dbReference type="HOGENOM" id="CLU_017028_7_2_12"/>
<proteinExistence type="predicted"/>
<evidence type="ECO:0000256" key="1">
    <source>
        <dbReference type="SAM" id="SignalP"/>
    </source>
</evidence>
<dbReference type="KEGG" id="tpi:TREPR_0936"/>
<protein>
    <submittedName>
        <fullName evidence="3">Putative bacterial extracellular solute-binding protein, family 5</fullName>
    </submittedName>
</protein>
<feature type="chain" id="PRO_5003329728" evidence="1">
    <location>
        <begin position="23"/>
        <end position="517"/>
    </location>
</feature>
<dbReference type="GO" id="GO:0015833">
    <property type="term" value="P:peptide transport"/>
    <property type="evidence" value="ECO:0007669"/>
    <property type="project" value="TreeGrafter"/>
</dbReference>
<dbReference type="Gene3D" id="3.90.76.10">
    <property type="entry name" value="Dipeptide-binding Protein, Domain 1"/>
    <property type="match status" value="1"/>
</dbReference>